<name>A0A9D4S0I0_DREPO</name>
<dbReference type="GO" id="GO:0005886">
    <property type="term" value="C:plasma membrane"/>
    <property type="evidence" value="ECO:0007669"/>
    <property type="project" value="TreeGrafter"/>
</dbReference>
<dbReference type="InterPro" id="IPR006634">
    <property type="entry name" value="TLC-dom"/>
</dbReference>
<evidence type="ECO:0000256" key="2">
    <source>
        <dbReference type="ARBA" id="ARBA00022692"/>
    </source>
</evidence>
<keyword evidence="2 5" id="KW-0812">Transmembrane</keyword>
<evidence type="ECO:0000256" key="3">
    <source>
        <dbReference type="ARBA" id="ARBA00022989"/>
    </source>
</evidence>
<feature type="transmembrane region" description="Helical" evidence="6">
    <location>
        <begin position="40"/>
        <end position="58"/>
    </location>
</feature>
<dbReference type="GO" id="GO:0007009">
    <property type="term" value="P:plasma membrane organization"/>
    <property type="evidence" value="ECO:0007669"/>
    <property type="project" value="TreeGrafter"/>
</dbReference>
<dbReference type="GO" id="GO:0097035">
    <property type="term" value="P:regulation of membrane lipid distribution"/>
    <property type="evidence" value="ECO:0007669"/>
    <property type="project" value="TreeGrafter"/>
</dbReference>
<evidence type="ECO:0000256" key="6">
    <source>
        <dbReference type="SAM" id="Phobius"/>
    </source>
</evidence>
<dbReference type="Proteomes" id="UP000828390">
    <property type="component" value="Unassembled WGS sequence"/>
</dbReference>
<keyword evidence="3 6" id="KW-1133">Transmembrane helix</keyword>
<gene>
    <name evidence="8" type="ORF">DPMN_009341</name>
</gene>
<dbReference type="EMBL" id="JAIWYP010000001">
    <property type="protein sequence ID" value="KAH3885347.1"/>
    <property type="molecule type" value="Genomic_DNA"/>
</dbReference>
<feature type="transmembrane region" description="Helical" evidence="6">
    <location>
        <begin position="103"/>
        <end position="121"/>
    </location>
</feature>
<dbReference type="PANTHER" id="PTHR13439">
    <property type="entry name" value="CT120 PROTEIN"/>
    <property type="match status" value="1"/>
</dbReference>
<accession>A0A9D4S0I0</accession>
<dbReference type="InterPro" id="IPR050846">
    <property type="entry name" value="TLCD"/>
</dbReference>
<dbReference type="PANTHER" id="PTHR13439:SF4">
    <property type="entry name" value="TLC DOMAIN-CONTAINING PROTEIN"/>
    <property type="match status" value="1"/>
</dbReference>
<keyword evidence="4 5" id="KW-0472">Membrane</keyword>
<protein>
    <recommendedName>
        <fullName evidence="7">TLC domain-containing protein</fullName>
    </recommendedName>
</protein>
<proteinExistence type="predicted"/>
<feature type="transmembrane region" description="Helical" evidence="6">
    <location>
        <begin position="133"/>
        <end position="158"/>
    </location>
</feature>
<dbReference type="AlphaFoldDB" id="A0A9D4S0I0"/>
<comment type="caution">
    <text evidence="8">The sequence shown here is derived from an EMBL/GenBank/DDBJ whole genome shotgun (WGS) entry which is preliminary data.</text>
</comment>
<dbReference type="GO" id="GO:0055091">
    <property type="term" value="P:phospholipid homeostasis"/>
    <property type="evidence" value="ECO:0007669"/>
    <property type="project" value="TreeGrafter"/>
</dbReference>
<dbReference type="SMART" id="SM00724">
    <property type="entry name" value="TLC"/>
    <property type="match status" value="1"/>
</dbReference>
<reference evidence="8" key="1">
    <citation type="journal article" date="2019" name="bioRxiv">
        <title>The Genome of the Zebra Mussel, Dreissena polymorpha: A Resource for Invasive Species Research.</title>
        <authorList>
            <person name="McCartney M.A."/>
            <person name="Auch B."/>
            <person name="Kono T."/>
            <person name="Mallez S."/>
            <person name="Zhang Y."/>
            <person name="Obille A."/>
            <person name="Becker A."/>
            <person name="Abrahante J.E."/>
            <person name="Garbe J."/>
            <person name="Badalamenti J.P."/>
            <person name="Herman A."/>
            <person name="Mangelson H."/>
            <person name="Liachko I."/>
            <person name="Sullivan S."/>
            <person name="Sone E.D."/>
            <person name="Koren S."/>
            <person name="Silverstein K.A.T."/>
            <person name="Beckman K.B."/>
            <person name="Gohl D.M."/>
        </authorList>
    </citation>
    <scope>NUCLEOTIDE SEQUENCE</scope>
    <source>
        <strain evidence="8">Duluth1</strain>
        <tissue evidence="8">Whole animal</tissue>
    </source>
</reference>
<evidence type="ECO:0000313" key="9">
    <source>
        <dbReference type="Proteomes" id="UP000828390"/>
    </source>
</evidence>
<evidence type="ECO:0000256" key="4">
    <source>
        <dbReference type="ARBA" id="ARBA00023136"/>
    </source>
</evidence>
<evidence type="ECO:0000313" key="8">
    <source>
        <dbReference type="EMBL" id="KAH3885347.1"/>
    </source>
</evidence>
<feature type="domain" description="TLC" evidence="7">
    <location>
        <begin position="1"/>
        <end position="166"/>
    </location>
</feature>
<evidence type="ECO:0000256" key="1">
    <source>
        <dbReference type="ARBA" id="ARBA00004141"/>
    </source>
</evidence>
<reference evidence="8" key="2">
    <citation type="submission" date="2020-11" db="EMBL/GenBank/DDBJ databases">
        <authorList>
            <person name="McCartney M.A."/>
            <person name="Auch B."/>
            <person name="Kono T."/>
            <person name="Mallez S."/>
            <person name="Becker A."/>
            <person name="Gohl D.M."/>
            <person name="Silverstein K.A.T."/>
            <person name="Koren S."/>
            <person name="Bechman K.B."/>
            <person name="Herman A."/>
            <person name="Abrahante J.E."/>
            <person name="Garbe J."/>
        </authorList>
    </citation>
    <scope>NUCLEOTIDE SEQUENCE</scope>
    <source>
        <strain evidence="8">Duluth1</strain>
        <tissue evidence="8">Whole animal</tissue>
    </source>
</reference>
<dbReference type="PROSITE" id="PS50922">
    <property type="entry name" value="TLC"/>
    <property type="match status" value="1"/>
</dbReference>
<dbReference type="Pfam" id="PF03798">
    <property type="entry name" value="TRAM_LAG1_CLN8"/>
    <property type="match status" value="1"/>
</dbReference>
<feature type="transmembrane region" description="Helical" evidence="6">
    <location>
        <begin position="6"/>
        <end position="28"/>
    </location>
</feature>
<organism evidence="8 9">
    <name type="scientific">Dreissena polymorpha</name>
    <name type="common">Zebra mussel</name>
    <name type="synonym">Mytilus polymorpha</name>
    <dbReference type="NCBI Taxonomy" id="45954"/>
    <lineage>
        <taxon>Eukaryota</taxon>
        <taxon>Metazoa</taxon>
        <taxon>Spiralia</taxon>
        <taxon>Lophotrochozoa</taxon>
        <taxon>Mollusca</taxon>
        <taxon>Bivalvia</taxon>
        <taxon>Autobranchia</taxon>
        <taxon>Heteroconchia</taxon>
        <taxon>Euheterodonta</taxon>
        <taxon>Imparidentia</taxon>
        <taxon>Neoheterodontei</taxon>
        <taxon>Myida</taxon>
        <taxon>Dreissenoidea</taxon>
        <taxon>Dreissenidae</taxon>
        <taxon>Dreissena</taxon>
    </lineage>
</organism>
<sequence>MMEDLINIATLQGHTLISVSVGYFIYDISDMLIYQRSRQTLELLLHHFVIVVCFGIAIVTKVYVGYGVLALVVELNSIFLHTRQLLQCCGYTRTDRIYRLNSLVNLGTFLGFRILTLAWMTRWIVINKDLVPLPFYTVGSLGLATMTVMNIILFYRLLKSDFLRQKESHKKED</sequence>
<evidence type="ECO:0000256" key="5">
    <source>
        <dbReference type="PROSITE-ProRule" id="PRU00205"/>
    </source>
</evidence>
<keyword evidence="9" id="KW-1185">Reference proteome</keyword>
<evidence type="ECO:0000259" key="7">
    <source>
        <dbReference type="PROSITE" id="PS50922"/>
    </source>
</evidence>
<comment type="subcellular location">
    <subcellularLocation>
        <location evidence="1">Membrane</location>
        <topology evidence="1">Multi-pass membrane protein</topology>
    </subcellularLocation>
</comment>
<dbReference type="GO" id="GO:0071709">
    <property type="term" value="P:membrane assembly"/>
    <property type="evidence" value="ECO:0007669"/>
    <property type="project" value="TreeGrafter"/>
</dbReference>